<keyword evidence="5" id="KW-0812">Transmembrane</keyword>
<name>A0A4U6QNR3_9ACTN</name>
<evidence type="ECO:0000256" key="1">
    <source>
        <dbReference type="ARBA" id="ARBA00006739"/>
    </source>
</evidence>
<comment type="similarity">
    <text evidence="1">Belongs to the glycosyltransferase 2 family.</text>
</comment>
<dbReference type="OrthoDB" id="9797391at2"/>
<dbReference type="GO" id="GO:0016757">
    <property type="term" value="F:glycosyltransferase activity"/>
    <property type="evidence" value="ECO:0007669"/>
    <property type="project" value="UniProtKB-KW"/>
</dbReference>
<dbReference type="PANTHER" id="PTHR43630:SF1">
    <property type="entry name" value="POLY-BETA-1,6-N-ACETYL-D-GLUCOSAMINE SYNTHASE"/>
    <property type="match status" value="1"/>
</dbReference>
<evidence type="ECO:0000313" key="6">
    <source>
        <dbReference type="EMBL" id="TKV61716.1"/>
    </source>
</evidence>
<organism evidence="6 7">
    <name type="scientific">Nakamurella flava</name>
    <dbReference type="NCBI Taxonomy" id="2576308"/>
    <lineage>
        <taxon>Bacteria</taxon>
        <taxon>Bacillati</taxon>
        <taxon>Actinomycetota</taxon>
        <taxon>Actinomycetes</taxon>
        <taxon>Nakamurellales</taxon>
        <taxon>Nakamurellaceae</taxon>
        <taxon>Nakamurella</taxon>
    </lineage>
</organism>
<dbReference type="Gene3D" id="3.90.550.10">
    <property type="entry name" value="Spore Coat Polysaccharide Biosynthesis Protein SpsA, Chain A"/>
    <property type="match status" value="1"/>
</dbReference>
<keyword evidence="2" id="KW-0328">Glycosyltransferase</keyword>
<dbReference type="CDD" id="cd06423">
    <property type="entry name" value="CESA_like"/>
    <property type="match status" value="1"/>
</dbReference>
<evidence type="ECO:0000256" key="5">
    <source>
        <dbReference type="SAM" id="Phobius"/>
    </source>
</evidence>
<reference evidence="6 7" key="1">
    <citation type="submission" date="2019-05" db="EMBL/GenBank/DDBJ databases">
        <title>Nakamurella sp. N5BH11, whole genome shotgun sequence.</title>
        <authorList>
            <person name="Tuo L."/>
        </authorList>
    </citation>
    <scope>NUCLEOTIDE SEQUENCE [LARGE SCALE GENOMIC DNA]</scope>
    <source>
        <strain evidence="6 7">N5BH11</strain>
    </source>
</reference>
<dbReference type="PANTHER" id="PTHR43630">
    <property type="entry name" value="POLY-BETA-1,6-N-ACETYL-D-GLUCOSAMINE SYNTHASE"/>
    <property type="match status" value="1"/>
</dbReference>
<dbReference type="RefSeq" id="WP_137449021.1">
    <property type="nucleotide sequence ID" value="NZ_SZZH01000001.1"/>
</dbReference>
<keyword evidence="3 6" id="KW-0808">Transferase</keyword>
<evidence type="ECO:0000313" key="7">
    <source>
        <dbReference type="Proteomes" id="UP000306985"/>
    </source>
</evidence>
<keyword evidence="7" id="KW-1185">Reference proteome</keyword>
<comment type="caution">
    <text evidence="6">The sequence shown here is derived from an EMBL/GenBank/DDBJ whole genome shotgun (WGS) entry which is preliminary data.</text>
</comment>
<dbReference type="Proteomes" id="UP000306985">
    <property type="component" value="Unassembled WGS sequence"/>
</dbReference>
<sequence length="462" mass="49931">MSILLLTIVVLGVSTLFWTVVGLGRSLAGLRHRERPGLHTRDRHTHRSGRGPRRDGDGVPRPREVAILIAAHNEAVVIGETISRATALVPAANIHVVSDGSSDGTADVVRATGANVLELNPNRGKAGALAAGIEHFALARRFEIVLLLDADTHLASDYLRTGLPLFAEPDVVAVAGRASTIDNPAPRTRVGRFLIAYRERLYLVVQLLLKYGQAARWANAVTIVPGFASMYRTRVLGQIDVVGAGLVIEDFNMTFELHAKRLGRIEFHPSAAVAYTQDPDNLGDYVKQVQRWILGFWQTVRRHGLQRGVFGVNLVVFVLELLSSCVLLVLLLPAFAITCAGLLVTTIDPDPSAVWVTLSGILPPWALLVGLLIPDLALTVFAVLVRRSSRFLVYALAFPLMRILDAALCLRSLARAFGRRSSGVWVSPTRRPAVAALAPSTRPSDVGRPPGSGQPLPSTAVH</sequence>
<feature type="region of interest" description="Disordered" evidence="4">
    <location>
        <begin position="438"/>
        <end position="462"/>
    </location>
</feature>
<dbReference type="Pfam" id="PF13641">
    <property type="entry name" value="Glyco_tranf_2_3"/>
    <property type="match status" value="1"/>
</dbReference>
<accession>A0A4U6QNR3</accession>
<dbReference type="AlphaFoldDB" id="A0A4U6QNR3"/>
<keyword evidence="5" id="KW-1133">Transmembrane helix</keyword>
<feature type="compositionally biased region" description="Basic residues" evidence="4">
    <location>
        <begin position="41"/>
        <end position="51"/>
    </location>
</feature>
<protein>
    <submittedName>
        <fullName evidence="6">Glycosyltransferase family 2 protein</fullName>
    </submittedName>
</protein>
<feature type="transmembrane region" description="Helical" evidence="5">
    <location>
        <begin position="314"/>
        <end position="344"/>
    </location>
</feature>
<feature type="transmembrane region" description="Helical" evidence="5">
    <location>
        <begin position="365"/>
        <end position="385"/>
    </location>
</feature>
<dbReference type="SUPFAM" id="SSF53448">
    <property type="entry name" value="Nucleotide-diphospho-sugar transferases"/>
    <property type="match status" value="1"/>
</dbReference>
<gene>
    <name evidence="6" type="ORF">FDO65_09250</name>
</gene>
<dbReference type="EMBL" id="SZZH01000001">
    <property type="protein sequence ID" value="TKV61716.1"/>
    <property type="molecule type" value="Genomic_DNA"/>
</dbReference>
<evidence type="ECO:0000256" key="4">
    <source>
        <dbReference type="SAM" id="MobiDB-lite"/>
    </source>
</evidence>
<proteinExistence type="inferred from homology"/>
<dbReference type="InterPro" id="IPR029044">
    <property type="entry name" value="Nucleotide-diphossugar_trans"/>
</dbReference>
<keyword evidence="5" id="KW-0472">Membrane</keyword>
<evidence type="ECO:0000256" key="3">
    <source>
        <dbReference type="ARBA" id="ARBA00022679"/>
    </source>
</evidence>
<evidence type="ECO:0000256" key="2">
    <source>
        <dbReference type="ARBA" id="ARBA00022676"/>
    </source>
</evidence>
<feature type="region of interest" description="Disordered" evidence="4">
    <location>
        <begin position="34"/>
        <end position="60"/>
    </location>
</feature>